<dbReference type="OrthoDB" id="9763050at2"/>
<organism evidence="5 6">
    <name type="scientific">Mycolicibacterium hodleri</name>
    <dbReference type="NCBI Taxonomy" id="49897"/>
    <lineage>
        <taxon>Bacteria</taxon>
        <taxon>Bacillati</taxon>
        <taxon>Actinomycetota</taxon>
        <taxon>Actinomycetes</taxon>
        <taxon>Mycobacteriales</taxon>
        <taxon>Mycobacteriaceae</taxon>
        <taxon>Mycolicibacterium</taxon>
    </lineage>
</organism>
<evidence type="ECO:0000256" key="2">
    <source>
        <dbReference type="ARBA" id="ARBA00022801"/>
    </source>
</evidence>
<dbReference type="CDD" id="cd10917">
    <property type="entry name" value="CE4_NodB_like_6s_7s"/>
    <property type="match status" value="1"/>
</dbReference>
<dbReference type="InterPro" id="IPR050248">
    <property type="entry name" value="Polysacc_deacetylase_ArnD"/>
</dbReference>
<name>A0A502DZP2_9MYCO</name>
<keyword evidence="6" id="KW-1185">Reference proteome</keyword>
<evidence type="ECO:0000256" key="1">
    <source>
        <dbReference type="ARBA" id="ARBA00022723"/>
    </source>
</evidence>
<reference evidence="5 6" key="1">
    <citation type="journal article" date="2019" name="Environ. Microbiol.">
        <title>Species interactions and distinct microbial communities in high Arctic permafrost affected cryosols are associated with the CH4 and CO2 gas fluxes.</title>
        <authorList>
            <person name="Altshuler I."/>
            <person name="Hamel J."/>
            <person name="Turney S."/>
            <person name="Magnuson E."/>
            <person name="Levesque R."/>
            <person name="Greer C."/>
            <person name="Whyte L.G."/>
        </authorList>
    </citation>
    <scope>NUCLEOTIDE SEQUENCE [LARGE SCALE GENOMIC DNA]</scope>
    <source>
        <strain evidence="5 6">S5.20</strain>
    </source>
</reference>
<dbReference type="Pfam" id="PF01522">
    <property type="entry name" value="Polysacc_deac_1"/>
    <property type="match status" value="1"/>
</dbReference>
<evidence type="ECO:0000313" key="6">
    <source>
        <dbReference type="Proteomes" id="UP000320095"/>
    </source>
</evidence>
<dbReference type="InterPro" id="IPR011330">
    <property type="entry name" value="Glyco_hydro/deAcase_b/a-brl"/>
</dbReference>
<dbReference type="SUPFAM" id="SSF88713">
    <property type="entry name" value="Glycoside hydrolase/deacetylase"/>
    <property type="match status" value="1"/>
</dbReference>
<dbReference type="InterPro" id="IPR002509">
    <property type="entry name" value="NODB_dom"/>
</dbReference>
<dbReference type="PROSITE" id="PS51677">
    <property type="entry name" value="NODB"/>
    <property type="match status" value="1"/>
</dbReference>
<keyword evidence="1" id="KW-0479">Metal-binding</keyword>
<dbReference type="Proteomes" id="UP000320095">
    <property type="component" value="Unassembled WGS sequence"/>
</dbReference>
<proteinExistence type="predicted"/>
<dbReference type="GO" id="GO:0046872">
    <property type="term" value="F:metal ion binding"/>
    <property type="evidence" value="ECO:0007669"/>
    <property type="project" value="UniProtKB-KW"/>
</dbReference>
<sequence>MLSRRNVLMGVVASAAGIALARCGAGAMSQAAQVPNPPTPVGPPPPPTWPELLPPPPAQARMLLPGGGVLSVLPGAGNLMSLTLDDGVDTGVVRAYCQLAKDTGIRLTMFVTGVYSSWVDNRELLLPLVESGQIQLGNHTWIHPNLAKLPGSRIADELRHTDRFISSTFGVDATPFYRPPYGAYNDLVQSVAADLGYTETTLWNGNMGDDQILAPQDIVANADKYYVAQSVVIGHLNHPPVTGVYHRLLDVIHERNLRTVTLNDVFLKPEASRLTSAYPD</sequence>
<dbReference type="AlphaFoldDB" id="A0A502DZP2"/>
<comment type="caution">
    <text evidence="5">The sequence shown here is derived from an EMBL/GenBank/DDBJ whole genome shotgun (WGS) entry which is preliminary data.</text>
</comment>
<dbReference type="PANTHER" id="PTHR10587">
    <property type="entry name" value="GLYCOSYL TRANSFERASE-RELATED"/>
    <property type="match status" value="1"/>
</dbReference>
<dbReference type="GO" id="GO:0016810">
    <property type="term" value="F:hydrolase activity, acting on carbon-nitrogen (but not peptide) bonds"/>
    <property type="evidence" value="ECO:0007669"/>
    <property type="project" value="InterPro"/>
</dbReference>
<evidence type="ECO:0000313" key="5">
    <source>
        <dbReference type="EMBL" id="TPG29922.1"/>
    </source>
</evidence>
<feature type="domain" description="NodB homology" evidence="4">
    <location>
        <begin position="78"/>
        <end position="280"/>
    </location>
</feature>
<dbReference type="Gene3D" id="3.20.20.370">
    <property type="entry name" value="Glycoside hydrolase/deacetylase"/>
    <property type="match status" value="1"/>
</dbReference>
<dbReference type="PROSITE" id="PS51318">
    <property type="entry name" value="TAT"/>
    <property type="match status" value="1"/>
</dbReference>
<dbReference type="GO" id="GO:0005975">
    <property type="term" value="P:carbohydrate metabolic process"/>
    <property type="evidence" value="ECO:0007669"/>
    <property type="project" value="InterPro"/>
</dbReference>
<dbReference type="InterPro" id="IPR006311">
    <property type="entry name" value="TAT_signal"/>
</dbReference>
<feature type="signal peptide" evidence="3">
    <location>
        <begin position="1"/>
        <end position="21"/>
    </location>
</feature>
<protein>
    <submittedName>
        <fullName evidence="5">Polysaccharide deacetylase family protein</fullName>
    </submittedName>
</protein>
<keyword evidence="2" id="KW-0378">Hydrolase</keyword>
<dbReference type="PANTHER" id="PTHR10587:SF133">
    <property type="entry name" value="CHITIN DEACETYLASE 1-RELATED"/>
    <property type="match status" value="1"/>
</dbReference>
<dbReference type="EMBL" id="RCZG01000014">
    <property type="protein sequence ID" value="TPG29922.1"/>
    <property type="molecule type" value="Genomic_DNA"/>
</dbReference>
<evidence type="ECO:0000259" key="4">
    <source>
        <dbReference type="PROSITE" id="PS51677"/>
    </source>
</evidence>
<dbReference type="GO" id="GO:0016020">
    <property type="term" value="C:membrane"/>
    <property type="evidence" value="ECO:0007669"/>
    <property type="project" value="TreeGrafter"/>
</dbReference>
<gene>
    <name evidence="5" type="ORF">EAH80_25680</name>
</gene>
<accession>A0A502DZP2</accession>
<feature type="chain" id="PRO_5039257772" evidence="3">
    <location>
        <begin position="22"/>
        <end position="280"/>
    </location>
</feature>
<evidence type="ECO:0000256" key="3">
    <source>
        <dbReference type="SAM" id="SignalP"/>
    </source>
</evidence>
<keyword evidence="3" id="KW-0732">Signal</keyword>